<dbReference type="GO" id="GO:0005516">
    <property type="term" value="F:calmodulin binding"/>
    <property type="evidence" value="ECO:0000318"/>
    <property type="project" value="GO_Central"/>
</dbReference>
<gene>
    <name evidence="2" type="ORF">GSPATT00023409001</name>
</gene>
<dbReference type="GO" id="GO:0004683">
    <property type="term" value="F:calcium/calmodulin-dependent protein kinase activity"/>
    <property type="evidence" value="ECO:0000318"/>
    <property type="project" value="GO_Central"/>
</dbReference>
<dbReference type="eggNOG" id="KOG0033">
    <property type="taxonomic scope" value="Eukaryota"/>
</dbReference>
<name>A0E4L7_PARTE</name>
<dbReference type="RefSeq" id="XP_001457631.1">
    <property type="nucleotide sequence ID" value="XM_001457594.1"/>
</dbReference>
<dbReference type="KEGG" id="ptm:GSPATT00023409001"/>
<evidence type="ECO:0000313" key="2">
    <source>
        <dbReference type="EMBL" id="CAK90234.1"/>
    </source>
</evidence>
<dbReference type="OMA" id="HATIQAK"/>
<dbReference type="GO" id="GO:0005634">
    <property type="term" value="C:nucleus"/>
    <property type="evidence" value="ECO:0000318"/>
    <property type="project" value="GO_Central"/>
</dbReference>
<feature type="domain" description="Protein kinase" evidence="1">
    <location>
        <begin position="82"/>
        <end position="349"/>
    </location>
</feature>
<dbReference type="GO" id="GO:0005524">
    <property type="term" value="F:ATP binding"/>
    <property type="evidence" value="ECO:0007669"/>
    <property type="project" value="InterPro"/>
</dbReference>
<dbReference type="InParanoid" id="A0E4L7"/>
<dbReference type="GeneID" id="5043416"/>
<dbReference type="STRING" id="5888.A0E4L7"/>
<dbReference type="Gene3D" id="3.30.200.20">
    <property type="entry name" value="Phosphorylase Kinase, domain 1"/>
    <property type="match status" value="1"/>
</dbReference>
<dbReference type="EMBL" id="CT868658">
    <property type="protein sequence ID" value="CAK90234.1"/>
    <property type="molecule type" value="Genomic_DNA"/>
</dbReference>
<reference evidence="2 3" key="1">
    <citation type="journal article" date="2006" name="Nature">
        <title>Global trends of whole-genome duplications revealed by the ciliate Paramecium tetraurelia.</title>
        <authorList>
            <consortium name="Genoscope"/>
            <person name="Aury J.-M."/>
            <person name="Jaillon O."/>
            <person name="Duret L."/>
            <person name="Noel B."/>
            <person name="Jubin C."/>
            <person name="Porcel B.M."/>
            <person name="Segurens B."/>
            <person name="Daubin V."/>
            <person name="Anthouard V."/>
            <person name="Aiach N."/>
            <person name="Arnaiz O."/>
            <person name="Billaut A."/>
            <person name="Beisson J."/>
            <person name="Blanc I."/>
            <person name="Bouhouche K."/>
            <person name="Camara F."/>
            <person name="Duharcourt S."/>
            <person name="Guigo R."/>
            <person name="Gogendeau D."/>
            <person name="Katinka M."/>
            <person name="Keller A.-M."/>
            <person name="Kissmehl R."/>
            <person name="Klotz C."/>
            <person name="Koll F."/>
            <person name="Le Moue A."/>
            <person name="Lepere C."/>
            <person name="Malinsky S."/>
            <person name="Nowacki M."/>
            <person name="Nowak J.K."/>
            <person name="Plattner H."/>
            <person name="Poulain J."/>
            <person name="Ruiz F."/>
            <person name="Serrano V."/>
            <person name="Zagulski M."/>
            <person name="Dessen P."/>
            <person name="Betermier M."/>
            <person name="Weissenbach J."/>
            <person name="Scarpelli C."/>
            <person name="Schachter V."/>
            <person name="Sperling L."/>
            <person name="Meyer E."/>
            <person name="Cohen J."/>
            <person name="Wincker P."/>
        </authorList>
    </citation>
    <scope>NUCLEOTIDE SEQUENCE [LARGE SCALE GENOMIC DNA]</scope>
    <source>
        <strain evidence="2 3">Stock d4-2</strain>
    </source>
</reference>
<evidence type="ECO:0000259" key="1">
    <source>
        <dbReference type="PROSITE" id="PS50011"/>
    </source>
</evidence>
<dbReference type="SUPFAM" id="SSF56112">
    <property type="entry name" value="Protein kinase-like (PK-like)"/>
    <property type="match status" value="1"/>
</dbReference>
<dbReference type="PANTHER" id="PTHR44167">
    <property type="entry name" value="OVARIAN-SPECIFIC SERINE/THREONINE-PROTEIN KINASE LOK-RELATED"/>
    <property type="match status" value="1"/>
</dbReference>
<dbReference type="GO" id="GO:0009931">
    <property type="term" value="F:calcium-dependent protein serine/threonine kinase activity"/>
    <property type="evidence" value="ECO:0000318"/>
    <property type="project" value="GO_Central"/>
</dbReference>
<dbReference type="AlphaFoldDB" id="A0E4L7"/>
<proteinExistence type="predicted"/>
<dbReference type="PANTHER" id="PTHR44167:SF18">
    <property type="entry name" value="PROTEIN KINASE DOMAIN-CONTAINING PROTEIN"/>
    <property type="match status" value="1"/>
</dbReference>
<evidence type="ECO:0000313" key="3">
    <source>
        <dbReference type="Proteomes" id="UP000000600"/>
    </source>
</evidence>
<dbReference type="Gene3D" id="1.10.510.10">
    <property type="entry name" value="Transferase(Phosphotransferase) domain 1"/>
    <property type="match status" value="1"/>
</dbReference>
<dbReference type="InterPro" id="IPR011009">
    <property type="entry name" value="Kinase-like_dom_sf"/>
</dbReference>
<accession>A0E4L7</accession>
<organism evidence="2 3">
    <name type="scientific">Paramecium tetraurelia</name>
    <dbReference type="NCBI Taxonomy" id="5888"/>
    <lineage>
        <taxon>Eukaryota</taxon>
        <taxon>Sar</taxon>
        <taxon>Alveolata</taxon>
        <taxon>Ciliophora</taxon>
        <taxon>Intramacronucleata</taxon>
        <taxon>Oligohymenophorea</taxon>
        <taxon>Peniculida</taxon>
        <taxon>Parameciidae</taxon>
        <taxon>Paramecium</taxon>
    </lineage>
</organism>
<dbReference type="Pfam" id="PF00069">
    <property type="entry name" value="Pkinase"/>
    <property type="match status" value="1"/>
</dbReference>
<dbReference type="InterPro" id="IPR000719">
    <property type="entry name" value="Prot_kinase_dom"/>
</dbReference>
<keyword evidence="3" id="KW-1185">Reference proteome</keyword>
<dbReference type="GO" id="GO:0005737">
    <property type="term" value="C:cytoplasm"/>
    <property type="evidence" value="ECO:0000318"/>
    <property type="project" value="GO_Central"/>
</dbReference>
<dbReference type="GO" id="GO:0035556">
    <property type="term" value="P:intracellular signal transduction"/>
    <property type="evidence" value="ECO:0000318"/>
    <property type="project" value="GO_Central"/>
</dbReference>
<dbReference type="OrthoDB" id="4062651at2759"/>
<dbReference type="Proteomes" id="UP000000600">
    <property type="component" value="Unassembled WGS sequence"/>
</dbReference>
<protein>
    <recommendedName>
        <fullName evidence="1">Protein kinase domain-containing protein</fullName>
    </recommendedName>
</protein>
<dbReference type="PROSITE" id="PS50011">
    <property type="entry name" value="PROTEIN_KINASE_DOM"/>
    <property type="match status" value="1"/>
</dbReference>
<dbReference type="HOGENOM" id="CLU_795600_0_0_1"/>
<sequence>MILQFKCERLHYLLNTHYVVNVYKDKLTIGKNDPPKYEYQFTLQNVLHWYVDGLKIQAFGIQHHNAIKFFRANHKDLEQLRIFCRNLICFDNLGELYKRIDVDDSSKVLDQFSHQTYTLKCLNSVQLQGEVSLLRSLNHPNILSIRECFQHNNQHYAVTEFLGGISLENYIAKNPTLSHLQCQSIITQLLKALKYLHDHHIIHATIQAKFLLYKSDLIKIIDFSNSIQSQQIDTQDIKNCGSILFQLYTSKLYHNDDFNTVATMLQANSTPNQAQDLILRMLFDQQFTVYQSLEHPYFSKNLNSQEKKQRFQNFQRVQRSTSEMDESEAVSQYIPELQTNKSKSLRQLL</sequence>